<name>A0A1R3GNF1_9ROSI</name>
<evidence type="ECO:0000313" key="2">
    <source>
        <dbReference type="EMBL" id="OMO59645.1"/>
    </source>
</evidence>
<protein>
    <submittedName>
        <fullName evidence="2">Uncharacterized protein</fullName>
    </submittedName>
</protein>
<gene>
    <name evidence="2" type="ORF">COLO4_34125</name>
</gene>
<evidence type="ECO:0000313" key="3">
    <source>
        <dbReference type="Proteomes" id="UP000187203"/>
    </source>
</evidence>
<organism evidence="2 3">
    <name type="scientific">Corchorus olitorius</name>
    <dbReference type="NCBI Taxonomy" id="93759"/>
    <lineage>
        <taxon>Eukaryota</taxon>
        <taxon>Viridiplantae</taxon>
        <taxon>Streptophyta</taxon>
        <taxon>Embryophyta</taxon>
        <taxon>Tracheophyta</taxon>
        <taxon>Spermatophyta</taxon>
        <taxon>Magnoliopsida</taxon>
        <taxon>eudicotyledons</taxon>
        <taxon>Gunneridae</taxon>
        <taxon>Pentapetalae</taxon>
        <taxon>rosids</taxon>
        <taxon>malvids</taxon>
        <taxon>Malvales</taxon>
        <taxon>Malvaceae</taxon>
        <taxon>Grewioideae</taxon>
        <taxon>Apeibeae</taxon>
        <taxon>Corchorus</taxon>
    </lineage>
</organism>
<evidence type="ECO:0000256" key="1">
    <source>
        <dbReference type="SAM" id="MobiDB-lite"/>
    </source>
</evidence>
<proteinExistence type="predicted"/>
<dbReference type="EMBL" id="AWUE01022087">
    <property type="protein sequence ID" value="OMO59645.1"/>
    <property type="molecule type" value="Genomic_DNA"/>
</dbReference>
<dbReference type="AlphaFoldDB" id="A0A1R3GNF1"/>
<feature type="region of interest" description="Disordered" evidence="1">
    <location>
        <begin position="1"/>
        <end position="48"/>
    </location>
</feature>
<dbReference type="Proteomes" id="UP000187203">
    <property type="component" value="Unassembled WGS sequence"/>
</dbReference>
<feature type="compositionally biased region" description="Basic residues" evidence="1">
    <location>
        <begin position="37"/>
        <end position="48"/>
    </location>
</feature>
<keyword evidence="3" id="KW-1185">Reference proteome</keyword>
<accession>A0A1R3GNF1</accession>
<sequence length="48" mass="5373">MVDRLKERKKPAKASTEACRERGGSLDMSGEPQTLRSHTKFPSKPRSS</sequence>
<comment type="caution">
    <text evidence="2">The sequence shown here is derived from an EMBL/GenBank/DDBJ whole genome shotgun (WGS) entry which is preliminary data.</text>
</comment>
<reference evidence="3" key="1">
    <citation type="submission" date="2013-09" db="EMBL/GenBank/DDBJ databases">
        <title>Corchorus olitorius genome sequencing.</title>
        <authorList>
            <person name="Alam M."/>
            <person name="Haque M.S."/>
            <person name="Islam M.S."/>
            <person name="Emdad E.M."/>
            <person name="Islam M.M."/>
            <person name="Ahmed B."/>
            <person name="Halim A."/>
            <person name="Hossen Q.M.M."/>
            <person name="Hossain M.Z."/>
            <person name="Ahmed R."/>
            <person name="Khan M.M."/>
            <person name="Islam R."/>
            <person name="Rashid M.M."/>
            <person name="Khan S.A."/>
            <person name="Rahman M.S."/>
            <person name="Alam M."/>
            <person name="Yahiya A.S."/>
            <person name="Khan M.S."/>
            <person name="Azam M.S."/>
            <person name="Haque T."/>
            <person name="Lashkar M.Z.H."/>
            <person name="Akhand A.I."/>
            <person name="Morshed G."/>
            <person name="Roy S."/>
            <person name="Uddin K.S."/>
            <person name="Rabeya T."/>
            <person name="Hossain A.S."/>
            <person name="Chowdhury A."/>
            <person name="Snigdha A.R."/>
            <person name="Mortoza M.S."/>
            <person name="Matin S.A."/>
            <person name="Hoque S.M.E."/>
            <person name="Islam M.K."/>
            <person name="Roy D.K."/>
            <person name="Haider R."/>
            <person name="Moosa M.M."/>
            <person name="Elias S.M."/>
            <person name="Hasan A.M."/>
            <person name="Jahan S."/>
            <person name="Shafiuddin M."/>
            <person name="Mahmood N."/>
            <person name="Shommy N.S."/>
        </authorList>
    </citation>
    <scope>NUCLEOTIDE SEQUENCE [LARGE SCALE GENOMIC DNA]</scope>
    <source>
        <strain evidence="3">cv. O-4</strain>
    </source>
</reference>